<organism evidence="1 2">
    <name type="scientific">Paraclostridium bifermentans ATCC 638 = DSM 14991</name>
    <dbReference type="NCBI Taxonomy" id="1233171"/>
    <lineage>
        <taxon>Bacteria</taxon>
        <taxon>Bacillati</taxon>
        <taxon>Bacillota</taxon>
        <taxon>Clostridia</taxon>
        <taxon>Peptostreptococcales</taxon>
        <taxon>Peptostreptococcaceae</taxon>
        <taxon>Paraclostridium</taxon>
    </lineage>
</organism>
<proteinExistence type="predicted"/>
<protein>
    <submittedName>
        <fullName evidence="1">Uncharacterized protein</fullName>
    </submittedName>
</protein>
<gene>
    <name evidence="1" type="ORF">C672_2799</name>
</gene>
<sequence>MEIEELKKQRDLALGDVLKYSLGEYLDWHLTEAERKLEDIENKLIFEISKQQQFRKVNLTITDKSRSQMRE</sequence>
<evidence type="ECO:0000313" key="1">
    <source>
        <dbReference type="EMBL" id="EQK43855.1"/>
    </source>
</evidence>
<dbReference type="GeneID" id="67473634"/>
<dbReference type="RefSeq" id="WP_021433862.1">
    <property type="nucleotide sequence ID" value="NZ_AVNC01000015.1"/>
</dbReference>
<dbReference type="Proteomes" id="UP000015688">
    <property type="component" value="Unassembled WGS sequence"/>
</dbReference>
<dbReference type="AlphaFoldDB" id="T4VRW3"/>
<name>T4VRW3_PARBF</name>
<reference evidence="1 2" key="1">
    <citation type="submission" date="2013-06" db="EMBL/GenBank/DDBJ databases">
        <authorList>
            <person name="Walk S."/>
            <person name="Aronoff D."/>
            <person name="Young V.Y."/>
            <person name="Marsh J."/>
            <person name="Harrison L."/>
            <person name="Daugherty S.C."/>
            <person name="Shefchek K.A."/>
            <person name="Hine E.E."/>
            <person name="Tallon L.J."/>
            <person name="Sadzewicz L.K."/>
            <person name="Rasko D.A."/>
        </authorList>
    </citation>
    <scope>NUCLEOTIDE SEQUENCE [LARGE SCALE GENOMIC DNA]</scope>
    <source>
        <strain evidence="1 2">ATCC 638</strain>
    </source>
</reference>
<dbReference type="PATRIC" id="fig|1233171.3.peg.2688"/>
<accession>T4VRW3</accession>
<evidence type="ECO:0000313" key="2">
    <source>
        <dbReference type="Proteomes" id="UP000015688"/>
    </source>
</evidence>
<dbReference type="EMBL" id="AVNC01000015">
    <property type="protein sequence ID" value="EQK43855.1"/>
    <property type="molecule type" value="Genomic_DNA"/>
</dbReference>
<comment type="caution">
    <text evidence="1">The sequence shown here is derived from an EMBL/GenBank/DDBJ whole genome shotgun (WGS) entry which is preliminary data.</text>
</comment>